<evidence type="ECO:0000313" key="4">
    <source>
        <dbReference type="EMBL" id="GMG21962.1"/>
    </source>
</evidence>
<reference evidence="4" key="1">
    <citation type="submission" date="2023-04" db="EMBL/GenBank/DDBJ databases">
        <title>Ambrosiozyma monospora NBRC 1965.</title>
        <authorList>
            <person name="Ichikawa N."/>
            <person name="Sato H."/>
            <person name="Tonouchi N."/>
        </authorList>
    </citation>
    <scope>NUCLEOTIDE SEQUENCE</scope>
    <source>
        <strain evidence="4">NBRC 1965</strain>
    </source>
</reference>
<keyword evidence="2" id="KW-0812">Transmembrane</keyword>
<evidence type="ECO:0000313" key="5">
    <source>
        <dbReference type="Proteomes" id="UP001165063"/>
    </source>
</evidence>
<name>A0A9W7DID4_AMBMO</name>
<keyword evidence="5" id="KW-1185">Reference proteome</keyword>
<gene>
    <name evidence="4" type="ORF">Amon01_000238600</name>
</gene>
<feature type="domain" description="V-SNARE coiled-coil homology" evidence="3">
    <location>
        <begin position="33"/>
        <end position="93"/>
    </location>
</feature>
<dbReference type="InterPro" id="IPR042855">
    <property type="entry name" value="V_SNARE_CC"/>
</dbReference>
<dbReference type="PANTHER" id="PTHR45701">
    <property type="entry name" value="SYNAPTOBREVIN FAMILY MEMBER"/>
    <property type="match status" value="1"/>
</dbReference>
<sequence length="122" mass="13989">MSVRDSLDTLSTYKSNNGSRSTLKTATIQKKSSLGELHTSFEETRGLMRDNVNKAEDRTETLNDDIMRTQNLRLTSTRFGREPVKMKKKSLLKNKKFRFFLILLAVVLICAITVPLIVCFHH</sequence>
<proteinExistence type="predicted"/>
<dbReference type="Proteomes" id="UP001165063">
    <property type="component" value="Unassembled WGS sequence"/>
</dbReference>
<dbReference type="Gene3D" id="1.20.5.110">
    <property type="match status" value="1"/>
</dbReference>
<dbReference type="AlphaFoldDB" id="A0A9W7DID4"/>
<evidence type="ECO:0000259" key="3">
    <source>
        <dbReference type="PROSITE" id="PS50892"/>
    </source>
</evidence>
<keyword evidence="1" id="KW-0175">Coiled coil</keyword>
<feature type="transmembrane region" description="Helical" evidence="2">
    <location>
        <begin position="97"/>
        <end position="118"/>
    </location>
</feature>
<dbReference type="Pfam" id="PF00957">
    <property type="entry name" value="Synaptobrevin"/>
    <property type="match status" value="1"/>
</dbReference>
<keyword evidence="2" id="KW-0472">Membrane</keyword>
<organism evidence="4 5">
    <name type="scientific">Ambrosiozyma monospora</name>
    <name type="common">Yeast</name>
    <name type="synonym">Endomycopsis monosporus</name>
    <dbReference type="NCBI Taxonomy" id="43982"/>
    <lineage>
        <taxon>Eukaryota</taxon>
        <taxon>Fungi</taxon>
        <taxon>Dikarya</taxon>
        <taxon>Ascomycota</taxon>
        <taxon>Saccharomycotina</taxon>
        <taxon>Pichiomycetes</taxon>
        <taxon>Pichiales</taxon>
        <taxon>Pichiaceae</taxon>
        <taxon>Ambrosiozyma</taxon>
    </lineage>
</organism>
<dbReference type="SUPFAM" id="SSF58038">
    <property type="entry name" value="SNARE fusion complex"/>
    <property type="match status" value="1"/>
</dbReference>
<accession>A0A9W7DID4</accession>
<protein>
    <submittedName>
        <fullName evidence="4">Unnamed protein product</fullName>
    </submittedName>
</protein>
<comment type="caution">
    <text evidence="4">The sequence shown here is derived from an EMBL/GenBank/DDBJ whole genome shotgun (WGS) entry which is preliminary data.</text>
</comment>
<keyword evidence="2" id="KW-1133">Transmembrane helix</keyword>
<dbReference type="InterPro" id="IPR016444">
    <property type="entry name" value="Synaptobrevin/VAMP"/>
</dbReference>
<evidence type="ECO:0000256" key="1">
    <source>
        <dbReference type="PROSITE-ProRule" id="PRU00290"/>
    </source>
</evidence>
<dbReference type="OrthoDB" id="190375at2759"/>
<dbReference type="PROSITE" id="PS50892">
    <property type="entry name" value="V_SNARE"/>
    <property type="match status" value="1"/>
</dbReference>
<evidence type="ECO:0000256" key="2">
    <source>
        <dbReference type="SAM" id="Phobius"/>
    </source>
</evidence>
<dbReference type="EMBL" id="BSXU01000856">
    <property type="protein sequence ID" value="GMG21962.1"/>
    <property type="molecule type" value="Genomic_DNA"/>
</dbReference>